<gene>
    <name evidence="2" type="ORF">Voc01_056280</name>
</gene>
<keyword evidence="1" id="KW-0812">Transmembrane</keyword>
<dbReference type="AlphaFoldDB" id="A0A8J3ZW39"/>
<evidence type="ECO:0000313" key="2">
    <source>
        <dbReference type="EMBL" id="GIJ70711.1"/>
    </source>
</evidence>
<accession>A0A8J3ZW39</accession>
<proteinExistence type="predicted"/>
<organism evidence="2 3">
    <name type="scientific">Virgisporangium ochraceum</name>
    <dbReference type="NCBI Taxonomy" id="65505"/>
    <lineage>
        <taxon>Bacteria</taxon>
        <taxon>Bacillati</taxon>
        <taxon>Actinomycetota</taxon>
        <taxon>Actinomycetes</taxon>
        <taxon>Micromonosporales</taxon>
        <taxon>Micromonosporaceae</taxon>
        <taxon>Virgisporangium</taxon>
    </lineage>
</organism>
<protein>
    <submittedName>
        <fullName evidence="2">Uncharacterized protein</fullName>
    </submittedName>
</protein>
<name>A0A8J3ZW39_9ACTN</name>
<feature type="transmembrane region" description="Helical" evidence="1">
    <location>
        <begin position="63"/>
        <end position="84"/>
    </location>
</feature>
<keyword evidence="1" id="KW-1133">Transmembrane helix</keyword>
<reference evidence="2" key="1">
    <citation type="submission" date="2021-01" db="EMBL/GenBank/DDBJ databases">
        <title>Whole genome shotgun sequence of Virgisporangium ochraceum NBRC 16418.</title>
        <authorList>
            <person name="Komaki H."/>
            <person name="Tamura T."/>
        </authorList>
    </citation>
    <scope>NUCLEOTIDE SEQUENCE</scope>
    <source>
        <strain evidence="2">NBRC 16418</strain>
    </source>
</reference>
<evidence type="ECO:0000256" key="1">
    <source>
        <dbReference type="SAM" id="Phobius"/>
    </source>
</evidence>
<feature type="transmembrane region" description="Helical" evidence="1">
    <location>
        <begin position="116"/>
        <end position="138"/>
    </location>
</feature>
<dbReference type="EMBL" id="BOPH01000082">
    <property type="protein sequence ID" value="GIJ70711.1"/>
    <property type="molecule type" value="Genomic_DNA"/>
</dbReference>
<keyword evidence="1" id="KW-0472">Membrane</keyword>
<evidence type="ECO:0000313" key="3">
    <source>
        <dbReference type="Proteomes" id="UP000635606"/>
    </source>
</evidence>
<sequence length="154" mass="16242">MDQVATAQVPANAAAEQPATLVAWPLRWALRVVLTAHTLAVLVQAAFAGRFMSGDFEMLRAHFVNSQVVGALGLAETALAVVYWRPGGGRGWPALACLGVSIAVPLQIASGIERVIGVHVPLALAIFATSTLLTVWSWRSTFGQRRAAAAPETT</sequence>
<feature type="transmembrane region" description="Helical" evidence="1">
    <location>
        <begin position="28"/>
        <end position="51"/>
    </location>
</feature>
<keyword evidence="3" id="KW-1185">Reference proteome</keyword>
<dbReference type="Proteomes" id="UP000635606">
    <property type="component" value="Unassembled WGS sequence"/>
</dbReference>
<dbReference type="RefSeq" id="WP_203930607.1">
    <property type="nucleotide sequence ID" value="NZ_BOPH01000082.1"/>
</dbReference>
<feature type="transmembrane region" description="Helical" evidence="1">
    <location>
        <begin position="90"/>
        <end position="109"/>
    </location>
</feature>
<comment type="caution">
    <text evidence="2">The sequence shown here is derived from an EMBL/GenBank/DDBJ whole genome shotgun (WGS) entry which is preliminary data.</text>
</comment>